<feature type="domain" description="HipA-like C-terminal" evidence="4">
    <location>
        <begin position="154"/>
        <end position="382"/>
    </location>
</feature>
<dbReference type="Proteomes" id="UP000309848">
    <property type="component" value="Unassembled WGS sequence"/>
</dbReference>
<accession>A0A4S1W5Y8</accession>
<evidence type="ECO:0000313" key="7">
    <source>
        <dbReference type="Proteomes" id="UP000309848"/>
    </source>
</evidence>
<dbReference type="InterPro" id="IPR017508">
    <property type="entry name" value="HipA_N1"/>
</dbReference>
<dbReference type="RefSeq" id="WP_135987175.1">
    <property type="nucleotide sequence ID" value="NZ_JAASQM010000003.1"/>
</dbReference>
<keyword evidence="2" id="KW-0808">Transferase</keyword>
<proteinExistence type="inferred from homology"/>
<sequence length="446" mass="49250">MTVRLTLDVHLDGQHDSAGHLEALDDGNVRFRYSDAALAAGRAISLSLPLDDAPFGDAITRAFFDNVLPENDQVQRVLDREGLDRADIVDILAHVGADCPGAISCVPAGSGPMKVPGELASDYRPIDPQELAVIVQRLADRQPLPDDIVDPSPVAGVQRKLAVTRLPDGQLALPADGRKVPTTHILKVPRRAEAAEAVQEAAACRIARECGFEVSGTEHFAYGGVDAVLIERFDRVVIEDVVYRLHQEDFAQALGLPARLKYQRNGVEGRRFDTQAVRALLDRLSAPAQARETFVLATLFNLAIGNTDNHAKNHGILYLPNDRLQLTPLYDLLPIRLHPRYTHELAYHLGGASHLDDMTPEHMARFLSEFALEGGRARRFIEGPVRTMFGILERQAPVLRKLGQRFFDDLIGRELSQVCDLLNLEMPIRERDYFEPEGAGGWLAPS</sequence>
<dbReference type="NCBIfam" id="TIGR03071">
    <property type="entry name" value="couple_hipA"/>
    <property type="match status" value="1"/>
</dbReference>
<evidence type="ECO:0000256" key="3">
    <source>
        <dbReference type="ARBA" id="ARBA00022777"/>
    </source>
</evidence>
<evidence type="ECO:0000259" key="4">
    <source>
        <dbReference type="Pfam" id="PF07804"/>
    </source>
</evidence>
<organism evidence="6 7">
    <name type="scientific">Sphingomonas naasensis</name>
    <dbReference type="NCBI Taxonomy" id="1344951"/>
    <lineage>
        <taxon>Bacteria</taxon>
        <taxon>Pseudomonadati</taxon>
        <taxon>Pseudomonadota</taxon>
        <taxon>Alphaproteobacteria</taxon>
        <taxon>Sphingomonadales</taxon>
        <taxon>Sphingomonadaceae</taxon>
        <taxon>Sphingomonas</taxon>
    </lineage>
</organism>
<evidence type="ECO:0000256" key="1">
    <source>
        <dbReference type="ARBA" id="ARBA00010164"/>
    </source>
</evidence>
<name>A0A4S1W5Y8_9SPHN</name>
<comment type="similarity">
    <text evidence="1">Belongs to the HipA Ser/Thr kinase family.</text>
</comment>
<evidence type="ECO:0000259" key="5">
    <source>
        <dbReference type="Pfam" id="PF13657"/>
    </source>
</evidence>
<dbReference type="GO" id="GO:0005829">
    <property type="term" value="C:cytosol"/>
    <property type="evidence" value="ECO:0007669"/>
    <property type="project" value="TreeGrafter"/>
</dbReference>
<dbReference type="PANTHER" id="PTHR37419:SF1">
    <property type="entry name" value="SERINE_THREONINE-PROTEIN KINASE TOXIN HIPA"/>
    <property type="match status" value="1"/>
</dbReference>
<dbReference type="InterPro" id="IPR012893">
    <property type="entry name" value="HipA-like_C"/>
</dbReference>
<feature type="domain" description="HipA N-terminal subdomain 1" evidence="5">
    <location>
        <begin position="7"/>
        <end position="105"/>
    </location>
</feature>
<dbReference type="Gene3D" id="1.10.1070.20">
    <property type="match status" value="1"/>
</dbReference>
<protein>
    <submittedName>
        <fullName evidence="6">Type II toxin-antitoxin system HipA family toxin</fullName>
    </submittedName>
</protein>
<dbReference type="GO" id="GO:0004674">
    <property type="term" value="F:protein serine/threonine kinase activity"/>
    <property type="evidence" value="ECO:0007669"/>
    <property type="project" value="TreeGrafter"/>
</dbReference>
<evidence type="ECO:0000313" key="6">
    <source>
        <dbReference type="EMBL" id="TGX38271.1"/>
    </source>
</evidence>
<dbReference type="AlphaFoldDB" id="A0A4S1W5Y8"/>
<dbReference type="InterPro" id="IPR052028">
    <property type="entry name" value="HipA_Ser/Thr_kinase"/>
</dbReference>
<reference evidence="6 7" key="1">
    <citation type="submission" date="2019-04" db="EMBL/GenBank/DDBJ databases">
        <title>Sphingomonas psychrotolerans sp. nov., isolated from soil in the Tianshan Mountains, Xinjiang, China.</title>
        <authorList>
            <person name="Luo Y."/>
            <person name="Sheng H."/>
        </authorList>
    </citation>
    <scope>NUCLEOTIDE SEQUENCE [LARGE SCALE GENOMIC DNA]</scope>
    <source>
        <strain evidence="6 7">KIS18-15</strain>
    </source>
</reference>
<keyword evidence="3" id="KW-0418">Kinase</keyword>
<dbReference type="PANTHER" id="PTHR37419">
    <property type="entry name" value="SERINE/THREONINE-PROTEIN KINASE TOXIN HIPA"/>
    <property type="match status" value="1"/>
</dbReference>
<dbReference type="EMBL" id="SRXU01000010">
    <property type="protein sequence ID" value="TGX38271.1"/>
    <property type="molecule type" value="Genomic_DNA"/>
</dbReference>
<dbReference type="OrthoDB" id="9805913at2"/>
<dbReference type="Pfam" id="PF07804">
    <property type="entry name" value="HipA_C"/>
    <property type="match status" value="1"/>
</dbReference>
<keyword evidence="7" id="KW-1185">Reference proteome</keyword>
<comment type="caution">
    <text evidence="6">The sequence shown here is derived from an EMBL/GenBank/DDBJ whole genome shotgun (WGS) entry which is preliminary data.</text>
</comment>
<evidence type="ECO:0000256" key="2">
    <source>
        <dbReference type="ARBA" id="ARBA00022679"/>
    </source>
</evidence>
<gene>
    <name evidence="6" type="ORF">E5A74_18780</name>
</gene>
<dbReference type="Pfam" id="PF13657">
    <property type="entry name" value="Couple_hipA"/>
    <property type="match status" value="1"/>
</dbReference>